<reference evidence="2 3" key="1">
    <citation type="submission" date="2015-10" db="EMBL/GenBank/DDBJ databases">
        <authorList>
            <person name="Gilbert D.G."/>
        </authorList>
    </citation>
    <scope>NUCLEOTIDE SEQUENCE [LARGE SCALE GENOMIC DNA]</scope>
    <source>
        <strain evidence="3">HZ-22</strain>
    </source>
</reference>
<dbReference type="Pfam" id="PF22243">
    <property type="entry name" value="DUF5018-rel"/>
    <property type="match status" value="1"/>
</dbReference>
<keyword evidence="3" id="KW-1185">Reference proteome</keyword>
<evidence type="ECO:0000313" key="3">
    <source>
        <dbReference type="Proteomes" id="UP000057981"/>
    </source>
</evidence>
<feature type="domain" description="DUF5018" evidence="1">
    <location>
        <begin position="115"/>
        <end position="156"/>
    </location>
</feature>
<dbReference type="InterPro" id="IPR054460">
    <property type="entry name" value="DUF5018-rel"/>
</dbReference>
<dbReference type="STRING" id="1736674.APS56_09830"/>
<dbReference type="PROSITE" id="PS51257">
    <property type="entry name" value="PROKAR_LIPOPROTEIN"/>
    <property type="match status" value="1"/>
</dbReference>
<organism evidence="2 3">
    <name type="scientific">Pseudalgibacter alginicilyticus</name>
    <dbReference type="NCBI Taxonomy" id="1736674"/>
    <lineage>
        <taxon>Bacteria</taxon>
        <taxon>Pseudomonadati</taxon>
        <taxon>Bacteroidota</taxon>
        <taxon>Flavobacteriia</taxon>
        <taxon>Flavobacteriales</taxon>
        <taxon>Flavobacteriaceae</taxon>
        <taxon>Pseudalgibacter</taxon>
    </lineage>
</organism>
<name>A0A0N7HYJ1_9FLAO</name>
<protein>
    <recommendedName>
        <fullName evidence="1">DUF5018 domain-containing protein</fullName>
    </recommendedName>
</protein>
<accession>A0A0N7HYJ1</accession>
<sequence length="160" mass="17940">MDIIIKNIKIMKNIKNILFFLLTIVMFSSCEPRVELDRGQWGNNSDLINVLLYVYEFDEHELQEFYDTGELTPSVRKVQRGTGVNIDDINHTASIDLPAAYSLVDDVVVIAVQHHGTLVEPLNGAPTMGLPADLTGGSYTYRIHSADGNYTDWVITVNQL</sequence>
<gene>
    <name evidence="2" type="ORF">APS56_09830</name>
</gene>
<dbReference type="AlphaFoldDB" id="A0A0N7HYJ1"/>
<proteinExistence type="predicted"/>
<evidence type="ECO:0000259" key="1">
    <source>
        <dbReference type="Pfam" id="PF22243"/>
    </source>
</evidence>
<dbReference type="Gene3D" id="2.60.40.4120">
    <property type="match status" value="1"/>
</dbReference>
<dbReference type="Proteomes" id="UP000057981">
    <property type="component" value="Chromosome"/>
</dbReference>
<dbReference type="EMBL" id="CP012898">
    <property type="protein sequence ID" value="ALJ05398.1"/>
    <property type="molecule type" value="Genomic_DNA"/>
</dbReference>
<evidence type="ECO:0000313" key="2">
    <source>
        <dbReference type="EMBL" id="ALJ05398.1"/>
    </source>
</evidence>
<dbReference type="KEGG" id="ahz:APS56_09830"/>